<name>A0A2T1DY42_9CYAN</name>
<feature type="domain" description="DarT" evidence="7">
    <location>
        <begin position="46"/>
        <end position="121"/>
    </location>
</feature>
<dbReference type="GO" id="GO:0003677">
    <property type="term" value="F:DNA binding"/>
    <property type="evidence" value="ECO:0007669"/>
    <property type="project" value="UniProtKB-UniRule"/>
</dbReference>
<evidence type="ECO:0000313" key="9">
    <source>
        <dbReference type="Proteomes" id="UP000239576"/>
    </source>
</evidence>
<evidence type="ECO:0000256" key="4">
    <source>
        <dbReference type="ARBA" id="ARBA00022695"/>
    </source>
</evidence>
<evidence type="ECO:0000256" key="1">
    <source>
        <dbReference type="ARBA" id="ARBA00022649"/>
    </source>
</evidence>
<evidence type="ECO:0000256" key="2">
    <source>
        <dbReference type="ARBA" id="ARBA00022676"/>
    </source>
</evidence>
<comment type="similarity">
    <text evidence="6">Belongs to the DarT ADP-ribosyltransferase family.</text>
</comment>
<dbReference type="Proteomes" id="UP000239576">
    <property type="component" value="Unassembled WGS sequence"/>
</dbReference>
<evidence type="ECO:0000256" key="3">
    <source>
        <dbReference type="ARBA" id="ARBA00022679"/>
    </source>
</evidence>
<reference evidence="8 9" key="2">
    <citation type="submission" date="2018-03" db="EMBL/GenBank/DDBJ databases">
        <title>The ancient ancestry and fast evolution of plastids.</title>
        <authorList>
            <person name="Moore K.R."/>
            <person name="Magnabosco C."/>
            <person name="Momper L."/>
            <person name="Gold D.A."/>
            <person name="Bosak T."/>
            <person name="Fournier G.P."/>
        </authorList>
    </citation>
    <scope>NUCLEOTIDE SEQUENCE [LARGE SCALE GENOMIC DNA]</scope>
    <source>
        <strain evidence="8 9">ULC18</strain>
    </source>
</reference>
<keyword evidence="2" id="KW-0328">Glycosyltransferase</keyword>
<keyword evidence="9" id="KW-1185">Reference proteome</keyword>
<evidence type="ECO:0000256" key="6">
    <source>
        <dbReference type="PROSITE-ProRule" id="PRU01362"/>
    </source>
</evidence>
<evidence type="ECO:0000313" key="8">
    <source>
        <dbReference type="EMBL" id="PSB25389.1"/>
    </source>
</evidence>
<dbReference type="Pfam" id="PF14487">
    <property type="entry name" value="DarT"/>
    <property type="match status" value="1"/>
</dbReference>
<dbReference type="GO" id="GO:0016757">
    <property type="term" value="F:glycosyltransferase activity"/>
    <property type="evidence" value="ECO:0007669"/>
    <property type="project" value="UniProtKB-KW"/>
</dbReference>
<protein>
    <recommendedName>
        <fullName evidence="7">DarT domain-containing protein</fullName>
    </recommendedName>
</protein>
<reference evidence="9" key="1">
    <citation type="submission" date="2018-02" db="EMBL/GenBank/DDBJ databases">
        <authorList>
            <person name="Moore K."/>
            <person name="Momper L."/>
        </authorList>
    </citation>
    <scope>NUCLEOTIDE SEQUENCE [LARGE SCALE GENOMIC DNA]</scope>
    <source>
        <strain evidence="9">ULC18</strain>
    </source>
</reference>
<gene>
    <name evidence="8" type="ORF">C7B82_23780</name>
</gene>
<sequence>MGANPSFICPVEVMQVGKEGKIKIDAFLCGSLCHTDSLKAPSLNAITDYHITHLDNLTSIVLYGGLLSNTRLRARNQEFQDISYGNIQDGNGSRIRAGFPPILDSNFRTMVSGNRTTLNQH</sequence>
<evidence type="ECO:0000259" key="7">
    <source>
        <dbReference type="PROSITE" id="PS52018"/>
    </source>
</evidence>
<dbReference type="PROSITE" id="PS52018">
    <property type="entry name" value="DART"/>
    <property type="match status" value="1"/>
</dbReference>
<dbReference type="EMBL" id="PVWK01000126">
    <property type="protein sequence ID" value="PSB25389.1"/>
    <property type="molecule type" value="Genomic_DNA"/>
</dbReference>
<proteinExistence type="inferred from homology"/>
<keyword evidence="4" id="KW-0548">Nucleotidyltransferase</keyword>
<accession>A0A2T1DY42</accession>
<organism evidence="8 9">
    <name type="scientific">Stenomitos frigidus ULC18</name>
    <dbReference type="NCBI Taxonomy" id="2107698"/>
    <lineage>
        <taxon>Bacteria</taxon>
        <taxon>Bacillati</taxon>
        <taxon>Cyanobacteriota</taxon>
        <taxon>Cyanophyceae</taxon>
        <taxon>Leptolyngbyales</taxon>
        <taxon>Leptolyngbyaceae</taxon>
        <taxon>Stenomitos</taxon>
    </lineage>
</organism>
<evidence type="ECO:0000256" key="5">
    <source>
        <dbReference type="ARBA" id="ARBA00023125"/>
    </source>
</evidence>
<dbReference type="GO" id="GO:0016779">
    <property type="term" value="F:nucleotidyltransferase activity"/>
    <property type="evidence" value="ECO:0007669"/>
    <property type="project" value="UniProtKB-KW"/>
</dbReference>
<dbReference type="InterPro" id="IPR029494">
    <property type="entry name" value="DarT"/>
</dbReference>
<dbReference type="OrthoDB" id="9780211at2"/>
<dbReference type="AlphaFoldDB" id="A0A2T1DY42"/>
<comment type="caution">
    <text evidence="6">Lacks conserved residue(s) required for the propagation of feature annotation.</text>
</comment>
<keyword evidence="1 6" id="KW-1277">Toxin-antitoxin system</keyword>
<comment type="caution">
    <text evidence="8">The sequence shown here is derived from an EMBL/GenBank/DDBJ whole genome shotgun (WGS) entry which is preliminary data.</text>
</comment>
<keyword evidence="5 6" id="KW-0238">DNA-binding</keyword>
<keyword evidence="3" id="KW-0808">Transferase</keyword>